<keyword evidence="2 6" id="KW-0694">RNA-binding</keyword>
<dbReference type="NCBIfam" id="TIGR00029">
    <property type="entry name" value="S20"/>
    <property type="match status" value="1"/>
</dbReference>
<proteinExistence type="inferred from homology"/>
<organism evidence="7 8">
    <name type="scientific">Candidatus Roizmanbacteria bacterium RIFOXYA1_FULL_41_12</name>
    <dbReference type="NCBI Taxonomy" id="1802082"/>
    <lineage>
        <taxon>Bacteria</taxon>
        <taxon>Candidatus Roizmaniibacteriota</taxon>
    </lineage>
</organism>
<dbReference type="GO" id="GO:1990904">
    <property type="term" value="C:ribonucleoprotein complex"/>
    <property type="evidence" value="ECO:0007669"/>
    <property type="project" value="UniProtKB-KW"/>
</dbReference>
<dbReference type="GO" id="GO:0005840">
    <property type="term" value="C:ribosome"/>
    <property type="evidence" value="ECO:0007669"/>
    <property type="project" value="UniProtKB-KW"/>
</dbReference>
<comment type="caution">
    <text evidence="7">The sequence shown here is derived from an EMBL/GenBank/DDBJ whole genome shotgun (WGS) entry which is preliminary data.</text>
</comment>
<dbReference type="SUPFAM" id="SSF46992">
    <property type="entry name" value="Ribosomal protein S20"/>
    <property type="match status" value="1"/>
</dbReference>
<keyword evidence="1 6" id="KW-0699">rRNA-binding</keyword>
<dbReference type="Proteomes" id="UP000178450">
    <property type="component" value="Unassembled WGS sequence"/>
</dbReference>
<evidence type="ECO:0000256" key="1">
    <source>
        <dbReference type="ARBA" id="ARBA00022730"/>
    </source>
</evidence>
<evidence type="ECO:0000256" key="6">
    <source>
        <dbReference type="HAMAP-Rule" id="MF_00500"/>
    </source>
</evidence>
<gene>
    <name evidence="6" type="primary">rpsT</name>
    <name evidence="7" type="ORF">A2209_00395</name>
</gene>
<dbReference type="InterPro" id="IPR036510">
    <property type="entry name" value="Ribosomal_bS20_sf"/>
</dbReference>
<dbReference type="GO" id="GO:0003735">
    <property type="term" value="F:structural constituent of ribosome"/>
    <property type="evidence" value="ECO:0007669"/>
    <property type="project" value="InterPro"/>
</dbReference>
<evidence type="ECO:0000256" key="3">
    <source>
        <dbReference type="ARBA" id="ARBA00022980"/>
    </source>
</evidence>
<comment type="function">
    <text evidence="6">Binds directly to 16S ribosomal RNA.</text>
</comment>
<dbReference type="AlphaFoldDB" id="A0A1F7KAY4"/>
<keyword evidence="3 6" id="KW-0689">Ribosomal protein</keyword>
<accession>A0A1F7KAY4</accession>
<dbReference type="InterPro" id="IPR002583">
    <property type="entry name" value="Ribosomal_bS20"/>
</dbReference>
<evidence type="ECO:0000313" key="8">
    <source>
        <dbReference type="Proteomes" id="UP000178450"/>
    </source>
</evidence>
<dbReference type="GO" id="GO:0019843">
    <property type="term" value="F:rRNA binding"/>
    <property type="evidence" value="ECO:0007669"/>
    <property type="project" value="UniProtKB-UniRule"/>
</dbReference>
<dbReference type="Gene3D" id="1.20.58.110">
    <property type="entry name" value="Ribosomal protein S20"/>
    <property type="match status" value="1"/>
</dbReference>
<comment type="similarity">
    <text evidence="6">Belongs to the bacterial ribosomal protein bS20 family.</text>
</comment>
<evidence type="ECO:0000256" key="2">
    <source>
        <dbReference type="ARBA" id="ARBA00022884"/>
    </source>
</evidence>
<name>A0A1F7KAY4_9BACT</name>
<evidence type="ECO:0000256" key="4">
    <source>
        <dbReference type="ARBA" id="ARBA00023274"/>
    </source>
</evidence>
<evidence type="ECO:0000313" key="7">
    <source>
        <dbReference type="EMBL" id="OGK65024.1"/>
    </source>
</evidence>
<reference evidence="7 8" key="1">
    <citation type="journal article" date="2016" name="Nat. Commun.">
        <title>Thousands of microbial genomes shed light on interconnected biogeochemical processes in an aquifer system.</title>
        <authorList>
            <person name="Anantharaman K."/>
            <person name="Brown C.T."/>
            <person name="Hug L.A."/>
            <person name="Sharon I."/>
            <person name="Castelle C.J."/>
            <person name="Probst A.J."/>
            <person name="Thomas B.C."/>
            <person name="Singh A."/>
            <person name="Wilkins M.J."/>
            <person name="Karaoz U."/>
            <person name="Brodie E.L."/>
            <person name="Williams K.H."/>
            <person name="Hubbard S.S."/>
            <person name="Banfield J.F."/>
        </authorList>
    </citation>
    <scope>NUCLEOTIDE SEQUENCE [LARGE SCALE GENOMIC DNA]</scope>
</reference>
<evidence type="ECO:0000256" key="5">
    <source>
        <dbReference type="ARBA" id="ARBA00035136"/>
    </source>
</evidence>
<dbReference type="Pfam" id="PF01649">
    <property type="entry name" value="Ribosomal_S20p"/>
    <property type="match status" value="1"/>
</dbReference>
<dbReference type="EMBL" id="MGBG01000012">
    <property type="protein sequence ID" value="OGK65024.1"/>
    <property type="molecule type" value="Genomic_DNA"/>
</dbReference>
<keyword evidence="4 6" id="KW-0687">Ribonucleoprotein</keyword>
<dbReference type="HAMAP" id="MF_00500">
    <property type="entry name" value="Ribosomal_bS20"/>
    <property type="match status" value="1"/>
</dbReference>
<sequence length="78" mass="8960">MANIKSAQKKLRQDLKQTKLNLLYRNHYKKAMKVFLAKPSQKLLQSASSLIDKAVTHKVIEKNKAARLKSRLSAKLKK</sequence>
<dbReference type="GO" id="GO:0006412">
    <property type="term" value="P:translation"/>
    <property type="evidence" value="ECO:0007669"/>
    <property type="project" value="UniProtKB-UniRule"/>
</dbReference>
<protein>
    <recommendedName>
        <fullName evidence="5 6">Small ribosomal subunit protein bS20</fullName>
    </recommendedName>
</protein>